<gene>
    <name evidence="5" type="ORF">PR001_g9435</name>
    <name evidence="4" type="ORF">PR002_g9980</name>
    <name evidence="6" type="ORF">PR003_g10041</name>
</gene>
<dbReference type="SMART" id="SM00560">
    <property type="entry name" value="LamGL"/>
    <property type="match status" value="1"/>
</dbReference>
<reference evidence="7 9" key="1">
    <citation type="submission" date="2018-09" db="EMBL/GenBank/DDBJ databases">
        <title>Genomic investigation of the strawberry pathogen Phytophthora fragariae indicates pathogenicity is determined by transcriptional variation in three key races.</title>
        <authorList>
            <person name="Adams T.M."/>
            <person name="Armitage A.D."/>
            <person name="Sobczyk M.K."/>
            <person name="Bates H.J."/>
            <person name="Dunwell J.M."/>
            <person name="Nellist C.F."/>
            <person name="Harrison R.J."/>
        </authorList>
    </citation>
    <scope>NUCLEOTIDE SEQUENCE [LARGE SCALE GENOMIC DNA]</scope>
    <source>
        <strain evidence="5 7">SCRP249</strain>
        <strain evidence="4 9">SCRP324</strain>
        <strain evidence="6 8">SCRP333</strain>
    </source>
</reference>
<keyword evidence="8" id="KW-1185">Reference proteome</keyword>
<evidence type="ECO:0000259" key="3">
    <source>
        <dbReference type="SMART" id="SM00560"/>
    </source>
</evidence>
<dbReference type="AlphaFoldDB" id="A0A6A3MQA5"/>
<dbReference type="Proteomes" id="UP000435112">
    <property type="component" value="Unassembled WGS sequence"/>
</dbReference>
<name>A0A6A3MQA5_9STRA</name>
<dbReference type="OrthoDB" id="89765at2759"/>
<evidence type="ECO:0000256" key="2">
    <source>
        <dbReference type="ARBA" id="ARBA00023157"/>
    </source>
</evidence>
<dbReference type="Proteomes" id="UP000429607">
    <property type="component" value="Unassembled WGS sequence"/>
</dbReference>
<dbReference type="Gene3D" id="2.60.120.200">
    <property type="match status" value="1"/>
</dbReference>
<dbReference type="Pfam" id="PF13385">
    <property type="entry name" value="Laminin_G_3"/>
    <property type="match status" value="1"/>
</dbReference>
<dbReference type="InterPro" id="IPR013320">
    <property type="entry name" value="ConA-like_dom_sf"/>
</dbReference>
<evidence type="ECO:0000313" key="9">
    <source>
        <dbReference type="Proteomes" id="UP000435112"/>
    </source>
</evidence>
<organism evidence="5 7">
    <name type="scientific">Phytophthora rubi</name>
    <dbReference type="NCBI Taxonomy" id="129364"/>
    <lineage>
        <taxon>Eukaryota</taxon>
        <taxon>Sar</taxon>
        <taxon>Stramenopiles</taxon>
        <taxon>Oomycota</taxon>
        <taxon>Peronosporomycetes</taxon>
        <taxon>Peronosporales</taxon>
        <taxon>Peronosporaceae</taxon>
        <taxon>Phytophthora</taxon>
    </lineage>
</organism>
<dbReference type="EMBL" id="QXFU01000551">
    <property type="protein sequence ID" value="KAE9030074.1"/>
    <property type="molecule type" value="Genomic_DNA"/>
</dbReference>
<comment type="caution">
    <text evidence="5">The sequence shown here is derived from an EMBL/GenBank/DDBJ whole genome shotgun (WGS) entry which is preliminary data.</text>
</comment>
<dbReference type="Proteomes" id="UP000434957">
    <property type="component" value="Unassembled WGS sequence"/>
</dbReference>
<evidence type="ECO:0000313" key="5">
    <source>
        <dbReference type="EMBL" id="KAE9035150.1"/>
    </source>
</evidence>
<evidence type="ECO:0000313" key="8">
    <source>
        <dbReference type="Proteomes" id="UP000434957"/>
    </source>
</evidence>
<accession>A0A6A3MQA5</accession>
<evidence type="ECO:0000313" key="6">
    <source>
        <dbReference type="EMBL" id="KAE9341339.1"/>
    </source>
</evidence>
<dbReference type="EMBL" id="QXFT01000536">
    <property type="protein sequence ID" value="KAE9341339.1"/>
    <property type="molecule type" value="Genomic_DNA"/>
</dbReference>
<sequence length="347" mass="38938">MALQLLPVDALDAVSCFLTGWDVFELSHVNAQCWRHFSRSTHWRPRLPSGSSKRTYAQCRSFAFEGLGLDERLSHCGGTDASGGVVVQGPWPRESFSDLGASFTVDAWFSLLDGERVGVLTGGVLFGGQSAMLRTCLWTNHHVAFVGVDGDRNLLCSVLEGGANCVAAGLDLGRWYHVALSFDCGVQKVFLDGELVSEMTGRLHHSWQELEQVQVGTGFVSSFWQQKSSFQLDTRPRSTRTFCGWHNFHGLVDEFRVWRTALSEREVQALAKCQDEFVLGDPWFSLQHAANSSASHPQRVSCTRPSERVVEIHRSSRVEWRLQTAFLECWQSLHDYLSWLPSPLTTR</sequence>
<protein>
    <recommendedName>
        <fullName evidence="3">LamG-like jellyroll fold domain-containing protein</fullName>
    </recommendedName>
</protein>
<keyword evidence="2" id="KW-1015">Disulfide bond</keyword>
<evidence type="ECO:0000313" key="7">
    <source>
        <dbReference type="Proteomes" id="UP000429607"/>
    </source>
</evidence>
<proteinExistence type="predicted"/>
<dbReference type="EMBL" id="QXFV01000522">
    <property type="protein sequence ID" value="KAE9035150.1"/>
    <property type="molecule type" value="Genomic_DNA"/>
</dbReference>
<dbReference type="InterPro" id="IPR006558">
    <property type="entry name" value="LamG-like"/>
</dbReference>
<evidence type="ECO:0000256" key="1">
    <source>
        <dbReference type="ARBA" id="ARBA00022729"/>
    </source>
</evidence>
<keyword evidence="1" id="KW-0732">Signal</keyword>
<dbReference type="SUPFAM" id="SSF49899">
    <property type="entry name" value="Concanavalin A-like lectins/glucanases"/>
    <property type="match status" value="1"/>
</dbReference>
<feature type="domain" description="LamG-like jellyroll fold" evidence="3">
    <location>
        <begin position="101"/>
        <end position="265"/>
    </location>
</feature>
<evidence type="ECO:0000313" key="4">
    <source>
        <dbReference type="EMBL" id="KAE9030074.1"/>
    </source>
</evidence>